<evidence type="ECO:0000256" key="7">
    <source>
        <dbReference type="SAM" id="Phobius"/>
    </source>
</evidence>
<evidence type="ECO:0000259" key="8">
    <source>
        <dbReference type="PROSITE" id="PS50836"/>
    </source>
</evidence>
<dbReference type="AlphaFoldDB" id="A0A9W8ZU00"/>
<dbReference type="PANTHER" id="PTHR47797:SF3">
    <property type="entry name" value="CYTOCHROME B561 DOMAIN-CONTAINING PROTEIN"/>
    <property type="match status" value="1"/>
</dbReference>
<evidence type="ECO:0000256" key="3">
    <source>
        <dbReference type="ARBA" id="ARBA00022692"/>
    </source>
</evidence>
<evidence type="ECO:0000256" key="1">
    <source>
        <dbReference type="ARBA" id="ARBA00004370"/>
    </source>
</evidence>
<evidence type="ECO:0000256" key="2">
    <source>
        <dbReference type="ARBA" id="ARBA00022448"/>
    </source>
</evidence>
<organism evidence="10 11">
    <name type="scientific">Lentinula lateritia</name>
    <dbReference type="NCBI Taxonomy" id="40482"/>
    <lineage>
        <taxon>Eukaryota</taxon>
        <taxon>Fungi</taxon>
        <taxon>Dikarya</taxon>
        <taxon>Basidiomycota</taxon>
        <taxon>Agaricomycotina</taxon>
        <taxon>Agaricomycetes</taxon>
        <taxon>Agaricomycetidae</taxon>
        <taxon>Agaricales</taxon>
        <taxon>Marasmiineae</taxon>
        <taxon>Omphalotaceae</taxon>
        <taxon>Lentinula</taxon>
    </lineage>
</organism>
<feature type="transmembrane region" description="Helical" evidence="7">
    <location>
        <begin position="161"/>
        <end position="186"/>
    </location>
</feature>
<dbReference type="Pfam" id="PF16010">
    <property type="entry name" value="CDH-cyt"/>
    <property type="match status" value="1"/>
</dbReference>
<dbReference type="GO" id="GO:0016020">
    <property type="term" value="C:membrane"/>
    <property type="evidence" value="ECO:0007669"/>
    <property type="project" value="UniProtKB-SubCell"/>
</dbReference>
<feature type="transmembrane region" description="Helical" evidence="7">
    <location>
        <begin position="268"/>
        <end position="286"/>
    </location>
</feature>
<feature type="transmembrane region" description="Helical" evidence="7">
    <location>
        <begin position="198"/>
        <end position="217"/>
    </location>
</feature>
<dbReference type="CDD" id="cd09630">
    <property type="entry name" value="CDH_like_cytochrome"/>
    <property type="match status" value="1"/>
</dbReference>
<evidence type="ECO:0000259" key="9">
    <source>
        <dbReference type="PROSITE" id="PS50939"/>
    </source>
</evidence>
<comment type="subcellular location">
    <subcellularLocation>
        <location evidence="1">Membrane</location>
    </subcellularLocation>
</comment>
<gene>
    <name evidence="10" type="ORF">C8J55DRAFT_439858</name>
</gene>
<keyword evidence="6 7" id="KW-0472">Membrane</keyword>
<dbReference type="EMBL" id="JANVFS010000045">
    <property type="protein sequence ID" value="KAJ4466389.1"/>
    <property type="molecule type" value="Genomic_DNA"/>
</dbReference>
<evidence type="ECO:0008006" key="12">
    <source>
        <dbReference type="Google" id="ProtNLM"/>
    </source>
</evidence>
<sequence length="392" mass="42966">MCVTAIVQNSTTQYTLSGTGKTTPGWMGVGFGSHMANSPMVILWSNSDGSITLSQRQAPAEVMPTVVSSPPRTATLLVNASTTSGNSPQFVFSIPVSSSANTTTIPTIWAFGPQNPASSSPSAPLQIHEETGTASFDLSKDFTGVATASRSSALLPFQRLVVGHAIMLTIGFLFLLPIGALLARYMRTFTPIWFKGHWIVQFAVSGLIIVIGVALGIQAVVESGGHHLNDEHKKWGVALFVLYFFQCSLGAFVHWVKFKNILGRPPQNYIHALLGLFIIGAALYQVRTGYKTEWPKIGRGPLMAGADYVWYIWVVLLPLLYAIGLAYLPKQFNQENMNNLKQETYGEFFEATTFNDHKRGEEHAMGSPSFEMAEEHHAMMVEEAKPTELYND</sequence>
<dbReference type="SMART" id="SM00665">
    <property type="entry name" value="B561"/>
    <property type="match status" value="1"/>
</dbReference>
<keyword evidence="5 7" id="KW-1133">Transmembrane helix</keyword>
<dbReference type="PROSITE" id="PS50836">
    <property type="entry name" value="DOMON"/>
    <property type="match status" value="1"/>
</dbReference>
<dbReference type="Pfam" id="PF03188">
    <property type="entry name" value="Cytochrom_B561"/>
    <property type="match status" value="1"/>
</dbReference>
<dbReference type="InterPro" id="IPR006593">
    <property type="entry name" value="Cyt_b561/ferric_Rdtase_TM"/>
</dbReference>
<dbReference type="PANTHER" id="PTHR47797">
    <property type="entry name" value="DEHYDROGENASE, PUTATIVE (AFU_ORTHOLOGUE AFUA_8G05805)-RELATED"/>
    <property type="match status" value="1"/>
</dbReference>
<feature type="transmembrane region" description="Helical" evidence="7">
    <location>
        <begin position="237"/>
        <end position="256"/>
    </location>
</feature>
<dbReference type="InterPro" id="IPR015920">
    <property type="entry name" value="Cellobiose_DH-like_cyt"/>
</dbReference>
<protein>
    <recommendedName>
        <fullName evidence="12">CBD9-like protein</fullName>
    </recommendedName>
</protein>
<keyword evidence="2" id="KW-0813">Transport</keyword>
<dbReference type="Proteomes" id="UP001150238">
    <property type="component" value="Unassembled WGS sequence"/>
</dbReference>
<dbReference type="SMART" id="SM00664">
    <property type="entry name" value="DoH"/>
    <property type="match status" value="1"/>
</dbReference>
<dbReference type="PROSITE" id="PS50939">
    <property type="entry name" value="CYTOCHROME_B561"/>
    <property type="match status" value="1"/>
</dbReference>
<reference evidence="10" key="2">
    <citation type="journal article" date="2023" name="Proc. Natl. Acad. Sci. U.S.A.">
        <title>A global phylogenomic analysis of the shiitake genus Lentinula.</title>
        <authorList>
            <person name="Sierra-Patev S."/>
            <person name="Min B."/>
            <person name="Naranjo-Ortiz M."/>
            <person name="Looney B."/>
            <person name="Konkel Z."/>
            <person name="Slot J.C."/>
            <person name="Sakamoto Y."/>
            <person name="Steenwyk J.L."/>
            <person name="Rokas A."/>
            <person name="Carro J."/>
            <person name="Camarero S."/>
            <person name="Ferreira P."/>
            <person name="Molpeceres G."/>
            <person name="Ruiz-Duenas F.J."/>
            <person name="Serrano A."/>
            <person name="Henrissat B."/>
            <person name="Drula E."/>
            <person name="Hughes K.W."/>
            <person name="Mata J.L."/>
            <person name="Ishikawa N.K."/>
            <person name="Vargas-Isla R."/>
            <person name="Ushijima S."/>
            <person name="Smith C.A."/>
            <person name="Donoghue J."/>
            <person name="Ahrendt S."/>
            <person name="Andreopoulos W."/>
            <person name="He G."/>
            <person name="LaButti K."/>
            <person name="Lipzen A."/>
            <person name="Ng V."/>
            <person name="Riley R."/>
            <person name="Sandor L."/>
            <person name="Barry K."/>
            <person name="Martinez A.T."/>
            <person name="Xiao Y."/>
            <person name="Gibbons J.G."/>
            <person name="Terashima K."/>
            <person name="Grigoriev I.V."/>
            <person name="Hibbett D."/>
        </authorList>
    </citation>
    <scope>NUCLEOTIDE SEQUENCE</scope>
    <source>
        <strain evidence="10">Sp2 HRB7682 ss15</strain>
    </source>
</reference>
<dbReference type="Gene3D" id="2.60.40.1210">
    <property type="entry name" value="Cellobiose dehydrogenase, cytochrome domain"/>
    <property type="match status" value="1"/>
</dbReference>
<dbReference type="CDD" id="cd08760">
    <property type="entry name" value="Cyt_b561_FRRS1_like"/>
    <property type="match status" value="1"/>
</dbReference>
<keyword evidence="3 7" id="KW-0812">Transmembrane</keyword>
<proteinExistence type="predicted"/>
<evidence type="ECO:0000313" key="11">
    <source>
        <dbReference type="Proteomes" id="UP001150238"/>
    </source>
</evidence>
<evidence type="ECO:0000256" key="4">
    <source>
        <dbReference type="ARBA" id="ARBA00022982"/>
    </source>
</evidence>
<evidence type="ECO:0000256" key="6">
    <source>
        <dbReference type="ARBA" id="ARBA00023136"/>
    </source>
</evidence>
<feature type="domain" description="DOMON" evidence="8">
    <location>
        <begin position="1"/>
        <end position="112"/>
    </location>
</feature>
<dbReference type="InterPro" id="IPR005018">
    <property type="entry name" value="DOMON_domain"/>
</dbReference>
<feature type="transmembrane region" description="Helical" evidence="7">
    <location>
        <begin position="308"/>
        <end position="328"/>
    </location>
</feature>
<accession>A0A9W8ZU00</accession>
<dbReference type="SUPFAM" id="SSF49344">
    <property type="entry name" value="CBD9-like"/>
    <property type="match status" value="1"/>
</dbReference>
<evidence type="ECO:0000313" key="10">
    <source>
        <dbReference type="EMBL" id="KAJ4466389.1"/>
    </source>
</evidence>
<name>A0A9W8ZU00_9AGAR</name>
<feature type="domain" description="Cytochrome b561" evidence="9">
    <location>
        <begin position="122"/>
        <end position="328"/>
    </location>
</feature>
<comment type="caution">
    <text evidence="10">The sequence shown here is derived from an EMBL/GenBank/DDBJ whole genome shotgun (WGS) entry which is preliminary data.</text>
</comment>
<keyword evidence="4" id="KW-0249">Electron transport</keyword>
<reference evidence="10" key="1">
    <citation type="submission" date="2022-08" db="EMBL/GenBank/DDBJ databases">
        <authorList>
            <consortium name="DOE Joint Genome Institute"/>
            <person name="Min B."/>
            <person name="Riley R."/>
            <person name="Sierra-Patev S."/>
            <person name="Naranjo-Ortiz M."/>
            <person name="Looney B."/>
            <person name="Konkel Z."/>
            <person name="Slot J.C."/>
            <person name="Sakamoto Y."/>
            <person name="Steenwyk J.L."/>
            <person name="Rokas A."/>
            <person name="Carro J."/>
            <person name="Camarero S."/>
            <person name="Ferreira P."/>
            <person name="Molpeceres G."/>
            <person name="Ruiz-Duenas F.J."/>
            <person name="Serrano A."/>
            <person name="Henrissat B."/>
            <person name="Drula E."/>
            <person name="Hughes K.W."/>
            <person name="Mata J.L."/>
            <person name="Ishikawa N.K."/>
            <person name="Vargas-Isla R."/>
            <person name="Ushijima S."/>
            <person name="Smith C.A."/>
            <person name="Ahrendt S."/>
            <person name="Andreopoulos W."/>
            <person name="He G."/>
            <person name="Labutti K."/>
            <person name="Lipzen A."/>
            <person name="Ng V."/>
            <person name="Sandor L."/>
            <person name="Barry K."/>
            <person name="Martinez A.T."/>
            <person name="Xiao Y."/>
            <person name="Gibbons J.G."/>
            <person name="Terashima K."/>
            <person name="Hibbett D.S."/>
            <person name="Grigoriev I.V."/>
        </authorList>
    </citation>
    <scope>NUCLEOTIDE SEQUENCE</scope>
    <source>
        <strain evidence="10">Sp2 HRB7682 ss15</strain>
    </source>
</reference>
<evidence type="ECO:0000256" key="5">
    <source>
        <dbReference type="ARBA" id="ARBA00022989"/>
    </source>
</evidence>